<dbReference type="EMBL" id="HE575323">
    <property type="protein sequence ID" value="CCC93619.1"/>
    <property type="molecule type" value="Genomic_DNA"/>
</dbReference>
<dbReference type="UniPathway" id="UPA00378"/>
<dbReference type="InterPro" id="IPR029044">
    <property type="entry name" value="Nucleotide-diphossugar_trans"/>
</dbReference>
<evidence type="ECO:0000313" key="19">
    <source>
        <dbReference type="EMBL" id="CCC93619.1"/>
    </source>
</evidence>
<dbReference type="GO" id="GO:0006506">
    <property type="term" value="P:GPI anchor biosynthetic process"/>
    <property type="evidence" value="ECO:0007669"/>
    <property type="project" value="TreeGrafter"/>
</dbReference>
<keyword evidence="12 17" id="KW-1133">Transmembrane helix</keyword>
<gene>
    <name evidence="19" type="ORF">TCIL3000_10_3820</name>
</gene>
<evidence type="ECO:0000256" key="13">
    <source>
        <dbReference type="ARBA" id="ARBA00023136"/>
    </source>
</evidence>
<proteinExistence type="inferred from homology"/>
<feature type="domain" description="Glycosyltransferase 2-like" evidence="18">
    <location>
        <begin position="97"/>
        <end position="266"/>
    </location>
</feature>
<dbReference type="GO" id="GO:0006488">
    <property type="term" value="P:dolichol-linked oligosaccharide biosynthetic process"/>
    <property type="evidence" value="ECO:0007669"/>
    <property type="project" value="TreeGrafter"/>
</dbReference>
<keyword evidence="8 16" id="KW-0808">Transferase</keyword>
<comment type="cofactor">
    <cofactor evidence="2">
        <name>Mn(2+)</name>
        <dbReference type="ChEBI" id="CHEBI:29035"/>
    </cofactor>
</comment>
<dbReference type="GO" id="GO:0005789">
    <property type="term" value="C:endoplasmic reticulum membrane"/>
    <property type="evidence" value="ECO:0007669"/>
    <property type="project" value="TreeGrafter"/>
</dbReference>
<evidence type="ECO:0000256" key="14">
    <source>
        <dbReference type="ARBA" id="ARBA00023211"/>
    </source>
</evidence>
<dbReference type="Gene3D" id="3.90.550.10">
    <property type="entry name" value="Spore Coat Polysaccharide Biosynthesis Protein SpsA, Chain A"/>
    <property type="match status" value="1"/>
</dbReference>
<dbReference type="Pfam" id="PF00535">
    <property type="entry name" value="Glycos_transf_2"/>
    <property type="match status" value="1"/>
</dbReference>
<keyword evidence="16" id="KW-0256">Endoplasmic reticulum</keyword>
<evidence type="ECO:0000256" key="11">
    <source>
        <dbReference type="ARBA" id="ARBA00022842"/>
    </source>
</evidence>
<comment type="pathway">
    <text evidence="5 16">Protein modification; protein glycosylation.</text>
</comment>
<dbReference type="EC" id="2.4.1.83" evidence="16"/>
<keyword evidence="11" id="KW-0460">Magnesium</keyword>
<dbReference type="VEuPathDB" id="TriTrypDB:TcIL3000_10_3820"/>
<evidence type="ECO:0000256" key="7">
    <source>
        <dbReference type="ARBA" id="ARBA00022676"/>
    </source>
</evidence>
<dbReference type="GO" id="GO:0035269">
    <property type="term" value="P:protein O-linked glycosylation via mannose"/>
    <property type="evidence" value="ECO:0007669"/>
    <property type="project" value="TreeGrafter"/>
</dbReference>
<evidence type="ECO:0000256" key="1">
    <source>
        <dbReference type="ARBA" id="ARBA00001913"/>
    </source>
</evidence>
<evidence type="ECO:0000256" key="6">
    <source>
        <dbReference type="ARBA" id="ARBA00006739"/>
    </source>
</evidence>
<name>G0UW53_TRYCI</name>
<dbReference type="GO" id="GO:0046872">
    <property type="term" value="F:metal ion binding"/>
    <property type="evidence" value="ECO:0007669"/>
    <property type="project" value="UniProtKB-KW"/>
</dbReference>
<evidence type="ECO:0000256" key="2">
    <source>
        <dbReference type="ARBA" id="ARBA00001936"/>
    </source>
</evidence>
<organism evidence="19">
    <name type="scientific">Trypanosoma congolense (strain IL3000)</name>
    <dbReference type="NCBI Taxonomy" id="1068625"/>
    <lineage>
        <taxon>Eukaryota</taxon>
        <taxon>Discoba</taxon>
        <taxon>Euglenozoa</taxon>
        <taxon>Kinetoplastea</taxon>
        <taxon>Metakinetoplastina</taxon>
        <taxon>Trypanosomatida</taxon>
        <taxon>Trypanosomatidae</taxon>
        <taxon>Trypanosoma</taxon>
        <taxon>Nannomonas</taxon>
    </lineage>
</organism>
<evidence type="ECO:0000256" key="8">
    <source>
        <dbReference type="ARBA" id="ARBA00022679"/>
    </source>
</evidence>
<evidence type="ECO:0000256" key="17">
    <source>
        <dbReference type="SAM" id="Phobius"/>
    </source>
</evidence>
<keyword evidence="9 17" id="KW-0812">Transmembrane</keyword>
<evidence type="ECO:0000256" key="10">
    <source>
        <dbReference type="ARBA" id="ARBA00022723"/>
    </source>
</evidence>
<evidence type="ECO:0000259" key="18">
    <source>
        <dbReference type="Pfam" id="PF00535"/>
    </source>
</evidence>
<evidence type="ECO:0000256" key="3">
    <source>
        <dbReference type="ARBA" id="ARBA00001946"/>
    </source>
</evidence>
<comment type="catalytic activity">
    <reaction evidence="16">
        <text>a di-trans,poly-cis-dolichyl phosphate + GDP-alpha-D-mannose = a di-trans,poly-cis-dolichyl beta-D-mannosyl phosphate + GDP</text>
        <dbReference type="Rhea" id="RHEA:21184"/>
        <dbReference type="Rhea" id="RHEA-COMP:19498"/>
        <dbReference type="Rhea" id="RHEA-COMP:19501"/>
        <dbReference type="ChEBI" id="CHEBI:57527"/>
        <dbReference type="ChEBI" id="CHEBI:57683"/>
        <dbReference type="ChEBI" id="CHEBI:58189"/>
        <dbReference type="ChEBI" id="CHEBI:58211"/>
    </reaction>
</comment>
<comment type="similarity">
    <text evidence="6 16">Belongs to the glycosyltransferase 2 family.</text>
</comment>
<reference evidence="19" key="1">
    <citation type="journal article" date="2012" name="Proc. Natl. Acad. Sci. U.S.A.">
        <title>Antigenic diversity is generated by distinct evolutionary mechanisms in African trypanosome species.</title>
        <authorList>
            <person name="Jackson A.P."/>
            <person name="Berry A."/>
            <person name="Aslett M."/>
            <person name="Allison H.C."/>
            <person name="Burton P."/>
            <person name="Vavrova-Anderson J."/>
            <person name="Brown R."/>
            <person name="Browne H."/>
            <person name="Corton N."/>
            <person name="Hauser H."/>
            <person name="Gamble J."/>
            <person name="Gilderthorp R."/>
            <person name="Marcello L."/>
            <person name="McQuillan J."/>
            <person name="Otto T.D."/>
            <person name="Quail M.A."/>
            <person name="Sanders M.J."/>
            <person name="van Tonder A."/>
            <person name="Ginger M.L."/>
            <person name="Field M.C."/>
            <person name="Barry J.D."/>
            <person name="Hertz-Fowler C."/>
            <person name="Berriman M."/>
        </authorList>
    </citation>
    <scope>NUCLEOTIDE SEQUENCE</scope>
    <source>
        <strain evidence="19">IL3000</strain>
    </source>
</reference>
<comment type="function">
    <text evidence="15 16">Transfers mannose from GDP-mannose to dolichol monophosphate to form dolichol phosphate mannose (Dol-P-Man) which is the mannosyl donor in pathways leading to N-glycosylation, glycosyl phosphatidylinositol membrane anchoring, and O-mannosylation of proteins.</text>
</comment>
<comment type="subcellular location">
    <subcellularLocation>
        <location evidence="4">Endomembrane system</location>
    </subcellularLocation>
    <subcellularLocation>
        <location evidence="16">Endoplasmic reticulum</location>
    </subcellularLocation>
</comment>
<protein>
    <recommendedName>
        <fullName evidence="16">Dolichol-phosphate mannosyltransferase subunit 1</fullName>
        <ecNumber evidence="16">2.4.1.83</ecNumber>
    </recommendedName>
</protein>
<dbReference type="SUPFAM" id="SSF53448">
    <property type="entry name" value="Nucleotide-diphospho-sugar transferases"/>
    <property type="match status" value="1"/>
</dbReference>
<evidence type="ECO:0000256" key="15">
    <source>
        <dbReference type="ARBA" id="ARBA00053724"/>
    </source>
</evidence>
<comment type="subunit">
    <text evidence="16">Component of the dolichol-phosphate mannose (DPM) synthase complex.</text>
</comment>
<evidence type="ECO:0000256" key="5">
    <source>
        <dbReference type="ARBA" id="ARBA00004922"/>
    </source>
</evidence>
<dbReference type="AlphaFoldDB" id="G0UW53"/>
<feature type="transmembrane region" description="Helical" evidence="17">
    <location>
        <begin position="323"/>
        <end position="347"/>
    </location>
</feature>
<evidence type="ECO:0000256" key="4">
    <source>
        <dbReference type="ARBA" id="ARBA00004308"/>
    </source>
</evidence>
<keyword evidence="13 17" id="KW-0472">Membrane</keyword>
<dbReference type="CDD" id="cd06442">
    <property type="entry name" value="DPM1_like"/>
    <property type="match status" value="1"/>
</dbReference>
<dbReference type="InterPro" id="IPR001173">
    <property type="entry name" value="Glyco_trans_2-like"/>
</dbReference>
<evidence type="ECO:0000256" key="12">
    <source>
        <dbReference type="ARBA" id="ARBA00022989"/>
    </source>
</evidence>
<keyword evidence="7 16" id="KW-0328">Glycosyltransferase</keyword>
<dbReference type="PANTHER" id="PTHR43398">
    <property type="entry name" value="DOLICHOL-PHOSPHATE MANNOSYLTRANSFERASE SUBUNIT 1"/>
    <property type="match status" value="1"/>
</dbReference>
<dbReference type="FunFam" id="3.90.550.10:FF:000119">
    <property type="entry name" value="Dolichol-phosphate mannosyltransferase subunit 1"/>
    <property type="match status" value="1"/>
</dbReference>
<sequence>MGRRVSSLTRGESYICWIRRAALVRKADELSSNTRSVAWGSLRPSHYVVCIFQPCDSLCSFYSPYCFFCLQIRLSLLRIYSLLRSFQEESSMTIKYSIIVPAYKECGNLEPLTKQVFDALAGDGFVRDEIEIIIVDDNSSDGSVEVVEKLQREGYGVRIEVRTKERGLSSAVIHGISISKGDLILVMDADLQHPPKTVPHLFRALQRPGVEFVCGTRYGAGVKIDKDWPMHRRFISWGARLLARPLTPLTDPMSGFFGLRLDVFQRGRGNVSPIGYKIALELFVKCRVKKYEEIGFNFATRTVGESKLTGKVIIHYLEHLKCLYLHVYGAAVIVMVPVVLVIIFWLLCV</sequence>
<keyword evidence="14" id="KW-0464">Manganese</keyword>
<keyword evidence="10" id="KW-0479">Metal-binding</keyword>
<evidence type="ECO:0000256" key="9">
    <source>
        <dbReference type="ARBA" id="ARBA00022692"/>
    </source>
</evidence>
<dbReference type="InterPro" id="IPR039528">
    <property type="entry name" value="DPM1-like"/>
</dbReference>
<evidence type="ECO:0000256" key="16">
    <source>
        <dbReference type="RuleBase" id="RU365083"/>
    </source>
</evidence>
<dbReference type="GO" id="GO:0004582">
    <property type="term" value="F:dolichyl-phosphate beta-D-mannosyltransferase activity"/>
    <property type="evidence" value="ECO:0007669"/>
    <property type="project" value="UniProtKB-UniRule"/>
</dbReference>
<accession>G0UW53</accession>
<comment type="cofactor">
    <cofactor evidence="1">
        <name>Ca(2+)</name>
        <dbReference type="ChEBI" id="CHEBI:29108"/>
    </cofactor>
</comment>
<dbReference type="PANTHER" id="PTHR43398:SF1">
    <property type="entry name" value="DOLICHOL-PHOSPHATE MANNOSYLTRANSFERASE SUBUNIT 1"/>
    <property type="match status" value="1"/>
</dbReference>
<comment type="cofactor">
    <cofactor evidence="3">
        <name>Mg(2+)</name>
        <dbReference type="ChEBI" id="CHEBI:18420"/>
    </cofactor>
</comment>